<comment type="caution">
    <text evidence="1">The sequence shown here is derived from an EMBL/GenBank/DDBJ whole genome shotgun (WGS) entry which is preliminary data.</text>
</comment>
<reference evidence="1 2" key="1">
    <citation type="submission" date="2019-02" db="EMBL/GenBank/DDBJ databases">
        <title>Genomic Encyclopedia of Type Strains, Phase IV (KMG-IV): sequencing the most valuable type-strain genomes for metagenomic binning, comparative biology and taxonomic classification.</title>
        <authorList>
            <person name="Goeker M."/>
        </authorList>
    </citation>
    <scope>NUCLEOTIDE SEQUENCE [LARGE SCALE GENOMIC DNA]</scope>
    <source>
        <strain evidence="1 2">DSM 28825</strain>
    </source>
</reference>
<dbReference type="Proteomes" id="UP000293562">
    <property type="component" value="Unassembled WGS sequence"/>
</dbReference>
<accession>A0A4Q7VDL3</accession>
<evidence type="ECO:0000313" key="2">
    <source>
        <dbReference type="Proteomes" id="UP000293562"/>
    </source>
</evidence>
<keyword evidence="2" id="KW-1185">Reference proteome</keyword>
<dbReference type="RefSeq" id="WP_165389654.1">
    <property type="nucleotide sequence ID" value="NZ_SHKN01000002.1"/>
</dbReference>
<proteinExistence type="predicted"/>
<dbReference type="EMBL" id="SHKN01000002">
    <property type="protein sequence ID" value="RZT93513.1"/>
    <property type="molecule type" value="Genomic_DNA"/>
</dbReference>
<organism evidence="1 2">
    <name type="scientific">Ancylomarina subtilis</name>
    <dbReference type="NCBI Taxonomy" id="1639035"/>
    <lineage>
        <taxon>Bacteria</taxon>
        <taxon>Pseudomonadati</taxon>
        <taxon>Bacteroidota</taxon>
        <taxon>Bacteroidia</taxon>
        <taxon>Marinilabiliales</taxon>
        <taxon>Marinifilaceae</taxon>
        <taxon>Ancylomarina</taxon>
    </lineage>
</organism>
<dbReference type="AlphaFoldDB" id="A0A4Q7VDL3"/>
<evidence type="ECO:0000313" key="1">
    <source>
        <dbReference type="EMBL" id="RZT93513.1"/>
    </source>
</evidence>
<gene>
    <name evidence="1" type="ORF">EV201_2683</name>
</gene>
<protein>
    <submittedName>
        <fullName evidence="1">Uncharacterized protein</fullName>
    </submittedName>
</protein>
<name>A0A4Q7VDL3_9BACT</name>
<sequence length="58" mass="6411">MKKLQELIGVKILSKKEQKAVKGGYSPLDQIACIHDESCGEGWECAGDTCMPKGEEYH</sequence>